<sequence>MPAIACSACGCTLSSDWGSQGLVAGSGWRADFRFDYFDQDQLRSGSDKVSRSSVSSADQEVQQYTINRNYNLALDYSPDKNWGIGIQLPWSNRSHATLAEGDSDISTSHDNGIGDLRVLGRFQGFNDEHNIGLQFGLKFATGKFNDTFASGPQTGEIVDRGLQLGTGTTDLLFGAYGFGALTPDWGYFAQALVQQPLNSREDFKPSAGVNLNLGLRYMASTTFVPQLQINARIEKREVGANADVDNSGASLVYLSPGVTWNINRRFSAFAFVQVPLYQRVNGLQIEARQLGSIGLHYIL</sequence>
<evidence type="ECO:0000313" key="1">
    <source>
        <dbReference type="EMBL" id="QBB72644.1"/>
    </source>
</evidence>
<gene>
    <name evidence="1" type="ORF">ELE36_10005</name>
</gene>
<organism evidence="1 2">
    <name type="scientific">Pseudolysobacter antarcticus</name>
    <dbReference type="NCBI Taxonomy" id="2511995"/>
    <lineage>
        <taxon>Bacteria</taxon>
        <taxon>Pseudomonadati</taxon>
        <taxon>Pseudomonadota</taxon>
        <taxon>Gammaproteobacteria</taxon>
        <taxon>Lysobacterales</taxon>
        <taxon>Rhodanobacteraceae</taxon>
        <taxon>Pseudolysobacter</taxon>
    </lineage>
</organism>
<dbReference type="KEGG" id="xbc:ELE36_10005"/>
<evidence type="ECO:0000313" key="2">
    <source>
        <dbReference type="Proteomes" id="UP000291562"/>
    </source>
</evidence>
<dbReference type="OrthoDB" id="7493123at2"/>
<evidence type="ECO:0008006" key="3">
    <source>
        <dbReference type="Google" id="ProtNLM"/>
    </source>
</evidence>
<name>A0A411HQ83_9GAMM</name>
<dbReference type="SUPFAM" id="SSF56935">
    <property type="entry name" value="Porins"/>
    <property type="match status" value="1"/>
</dbReference>
<protein>
    <recommendedName>
        <fullName evidence="3">Transporter</fullName>
    </recommendedName>
</protein>
<keyword evidence="2" id="KW-1185">Reference proteome</keyword>
<reference evidence="1 2" key="1">
    <citation type="submission" date="2019-01" db="EMBL/GenBank/DDBJ databases">
        <title>Pseudolysobacter antarctica gen. nov., sp. nov., isolated from Fildes Peninsula, Antarctica.</title>
        <authorList>
            <person name="Wei Z."/>
            <person name="Peng F."/>
        </authorList>
    </citation>
    <scope>NUCLEOTIDE SEQUENCE [LARGE SCALE GENOMIC DNA]</scope>
    <source>
        <strain evidence="1 2">AQ6-296</strain>
    </source>
</reference>
<dbReference type="EMBL" id="CP035704">
    <property type="protein sequence ID" value="QBB72644.1"/>
    <property type="molecule type" value="Genomic_DNA"/>
</dbReference>
<accession>A0A411HQ83</accession>
<dbReference type="Proteomes" id="UP000291562">
    <property type="component" value="Chromosome"/>
</dbReference>
<dbReference type="AlphaFoldDB" id="A0A411HQ83"/>
<proteinExistence type="predicted"/>